<organism evidence="1 2">
    <name type="scientific">Aromia moschata</name>
    <dbReference type="NCBI Taxonomy" id="1265417"/>
    <lineage>
        <taxon>Eukaryota</taxon>
        <taxon>Metazoa</taxon>
        <taxon>Ecdysozoa</taxon>
        <taxon>Arthropoda</taxon>
        <taxon>Hexapoda</taxon>
        <taxon>Insecta</taxon>
        <taxon>Pterygota</taxon>
        <taxon>Neoptera</taxon>
        <taxon>Endopterygota</taxon>
        <taxon>Coleoptera</taxon>
        <taxon>Polyphaga</taxon>
        <taxon>Cucujiformia</taxon>
        <taxon>Chrysomeloidea</taxon>
        <taxon>Cerambycidae</taxon>
        <taxon>Cerambycinae</taxon>
        <taxon>Callichromatini</taxon>
        <taxon>Aromia</taxon>
    </lineage>
</organism>
<dbReference type="EMBL" id="JAPWTK010000145">
    <property type="protein sequence ID" value="KAJ8948021.1"/>
    <property type="molecule type" value="Genomic_DNA"/>
</dbReference>
<name>A0AAV8YAX5_9CUCU</name>
<proteinExistence type="predicted"/>
<dbReference type="AlphaFoldDB" id="A0AAV8YAX5"/>
<comment type="caution">
    <text evidence="1">The sequence shown here is derived from an EMBL/GenBank/DDBJ whole genome shotgun (WGS) entry which is preliminary data.</text>
</comment>
<evidence type="ECO:0000313" key="1">
    <source>
        <dbReference type="EMBL" id="KAJ8948021.1"/>
    </source>
</evidence>
<sequence length="105" mass="12226">MSGTKNPLTVVLVNALALPMEVDSGWRNRTKFFTYQLYLEYFKKHANDLTSIPEETTSRIYDYFAAKYQLDDIDDYKLEMLTCQWIEIDGKCIDPDDPGIYPLLS</sequence>
<evidence type="ECO:0000313" key="2">
    <source>
        <dbReference type="Proteomes" id="UP001162162"/>
    </source>
</evidence>
<keyword evidence="2" id="KW-1185">Reference proteome</keyword>
<reference evidence="1" key="1">
    <citation type="journal article" date="2023" name="Insect Mol. Biol.">
        <title>Genome sequencing provides insights into the evolution of gene families encoding plant cell wall-degrading enzymes in longhorned beetles.</title>
        <authorList>
            <person name="Shin N.R."/>
            <person name="Okamura Y."/>
            <person name="Kirsch R."/>
            <person name="Pauchet Y."/>
        </authorList>
    </citation>
    <scope>NUCLEOTIDE SEQUENCE</scope>
    <source>
        <strain evidence="1">AMC_N1</strain>
    </source>
</reference>
<gene>
    <name evidence="1" type="ORF">NQ318_003354</name>
</gene>
<protein>
    <submittedName>
        <fullName evidence="1">Uncharacterized protein</fullName>
    </submittedName>
</protein>
<dbReference type="Proteomes" id="UP001162162">
    <property type="component" value="Unassembled WGS sequence"/>
</dbReference>
<accession>A0AAV8YAX5</accession>